<evidence type="ECO:0000313" key="3">
    <source>
        <dbReference type="Proteomes" id="UP000009168"/>
    </source>
</evidence>
<accession>W7X6C5</accession>
<reference evidence="3" key="1">
    <citation type="journal article" date="2006" name="PLoS Biol.">
        <title>Macronuclear genome sequence of the ciliate Tetrahymena thermophila, a model eukaryote.</title>
        <authorList>
            <person name="Eisen J.A."/>
            <person name="Coyne R.S."/>
            <person name="Wu M."/>
            <person name="Wu D."/>
            <person name="Thiagarajan M."/>
            <person name="Wortman J.R."/>
            <person name="Badger J.H."/>
            <person name="Ren Q."/>
            <person name="Amedeo P."/>
            <person name="Jones K.M."/>
            <person name="Tallon L.J."/>
            <person name="Delcher A.L."/>
            <person name="Salzberg S.L."/>
            <person name="Silva J.C."/>
            <person name="Haas B.J."/>
            <person name="Majoros W.H."/>
            <person name="Farzad M."/>
            <person name="Carlton J.M."/>
            <person name="Smith R.K. Jr."/>
            <person name="Garg J."/>
            <person name="Pearlman R.E."/>
            <person name="Karrer K.M."/>
            <person name="Sun L."/>
            <person name="Manning G."/>
            <person name="Elde N.C."/>
            <person name="Turkewitz A.P."/>
            <person name="Asai D.J."/>
            <person name="Wilkes D.E."/>
            <person name="Wang Y."/>
            <person name="Cai H."/>
            <person name="Collins K."/>
            <person name="Stewart B.A."/>
            <person name="Lee S.R."/>
            <person name="Wilamowska K."/>
            <person name="Weinberg Z."/>
            <person name="Ruzzo W.L."/>
            <person name="Wloga D."/>
            <person name="Gaertig J."/>
            <person name="Frankel J."/>
            <person name="Tsao C.-C."/>
            <person name="Gorovsky M.A."/>
            <person name="Keeling P.J."/>
            <person name="Waller R.F."/>
            <person name="Patron N.J."/>
            <person name="Cherry J.M."/>
            <person name="Stover N.A."/>
            <person name="Krieger C.J."/>
            <person name="del Toro C."/>
            <person name="Ryder H.F."/>
            <person name="Williamson S.C."/>
            <person name="Barbeau R.A."/>
            <person name="Hamilton E.P."/>
            <person name="Orias E."/>
        </authorList>
    </citation>
    <scope>NUCLEOTIDE SEQUENCE [LARGE SCALE GENOMIC DNA]</scope>
    <source>
        <strain evidence="3">SB210</strain>
    </source>
</reference>
<proteinExistence type="predicted"/>
<keyword evidence="3" id="KW-1185">Reference proteome</keyword>
<sequence>MNGLVQDVKKSLMLKLQKTSSMALQIYKNNKKLKKYNNKWKRKNGSSKMTTKFRKKVLLRDLSLRKQVKTKRILLKMVVPQKAERFLLISEESQQLQQNSYKNIKLAPLLLNIKNFQSLNQIKSGFFKNNLLSTYSPVNYQKTRIGFHYILPQKINQACFLLKDCLSVNKLIIKIIIIIVITSSKKCNLSSKLSENKPNYIYQIIATVILFQIIILSFQLIISLISFCMYLYNCIHFSLLFI</sequence>
<dbReference type="GeneID" id="24439234"/>
<keyword evidence="1" id="KW-0472">Membrane</keyword>
<protein>
    <submittedName>
        <fullName evidence="2">Transmembrane protein, putative</fullName>
    </submittedName>
</protein>
<evidence type="ECO:0000313" key="2">
    <source>
        <dbReference type="EMBL" id="EWS72957.1"/>
    </source>
</evidence>
<dbReference type="InParanoid" id="W7X6C5"/>
<dbReference type="Proteomes" id="UP000009168">
    <property type="component" value="Unassembled WGS sequence"/>
</dbReference>
<keyword evidence="1 2" id="KW-0812">Transmembrane</keyword>
<dbReference type="RefSeq" id="XP_012654524.1">
    <property type="nucleotide sequence ID" value="XM_012799070.1"/>
</dbReference>
<dbReference type="AlphaFoldDB" id="W7X6C5"/>
<feature type="transmembrane region" description="Helical" evidence="1">
    <location>
        <begin position="204"/>
        <end position="232"/>
    </location>
</feature>
<dbReference type="EMBL" id="GG662587">
    <property type="protein sequence ID" value="EWS72957.1"/>
    <property type="molecule type" value="Genomic_DNA"/>
</dbReference>
<gene>
    <name evidence="2" type="ORF">TTHERM_000487089</name>
</gene>
<dbReference type="KEGG" id="tet:TTHERM_000487089"/>
<feature type="transmembrane region" description="Helical" evidence="1">
    <location>
        <begin position="166"/>
        <end position="183"/>
    </location>
</feature>
<keyword evidence="1" id="KW-1133">Transmembrane helix</keyword>
<organism evidence="2 3">
    <name type="scientific">Tetrahymena thermophila (strain SB210)</name>
    <dbReference type="NCBI Taxonomy" id="312017"/>
    <lineage>
        <taxon>Eukaryota</taxon>
        <taxon>Sar</taxon>
        <taxon>Alveolata</taxon>
        <taxon>Ciliophora</taxon>
        <taxon>Intramacronucleata</taxon>
        <taxon>Oligohymenophorea</taxon>
        <taxon>Hymenostomatida</taxon>
        <taxon>Tetrahymenina</taxon>
        <taxon>Tetrahymenidae</taxon>
        <taxon>Tetrahymena</taxon>
    </lineage>
</organism>
<evidence type="ECO:0000256" key="1">
    <source>
        <dbReference type="SAM" id="Phobius"/>
    </source>
</evidence>
<name>W7X6C5_TETTS</name>